<reference evidence="4" key="1">
    <citation type="submission" date="2025-08" db="UniProtKB">
        <authorList>
            <consortium name="Ensembl"/>
        </authorList>
    </citation>
    <scope>IDENTIFICATION</scope>
</reference>
<reference evidence="4" key="2">
    <citation type="submission" date="2025-09" db="UniProtKB">
        <authorList>
            <consortium name="Ensembl"/>
        </authorList>
    </citation>
    <scope>IDENTIFICATION</scope>
</reference>
<feature type="domain" description="Peptidase S1" evidence="3">
    <location>
        <begin position="34"/>
        <end position="80"/>
    </location>
</feature>
<dbReference type="InterPro" id="IPR043504">
    <property type="entry name" value="Peptidase_S1_PA_chymotrypsin"/>
</dbReference>
<dbReference type="PANTHER" id="PTHR24256">
    <property type="entry name" value="TRYPTASE-RELATED"/>
    <property type="match status" value="1"/>
</dbReference>
<evidence type="ECO:0000313" key="4">
    <source>
        <dbReference type="Ensembl" id="ENSCVAP00000024359.1"/>
    </source>
</evidence>
<dbReference type="GO" id="GO:0004252">
    <property type="term" value="F:serine-type endopeptidase activity"/>
    <property type="evidence" value="ECO:0007669"/>
    <property type="project" value="InterPro"/>
</dbReference>
<evidence type="ECO:0000256" key="1">
    <source>
        <dbReference type="ARBA" id="ARBA00023157"/>
    </source>
</evidence>
<evidence type="ECO:0000256" key="2">
    <source>
        <dbReference type="ARBA" id="ARBA00024195"/>
    </source>
</evidence>
<proteinExistence type="inferred from homology"/>
<evidence type="ECO:0000313" key="5">
    <source>
        <dbReference type="Proteomes" id="UP000265020"/>
    </source>
</evidence>
<keyword evidence="5" id="KW-1185">Reference proteome</keyword>
<dbReference type="Proteomes" id="UP000265020">
    <property type="component" value="Unassembled WGS sequence"/>
</dbReference>
<dbReference type="InterPro" id="IPR009003">
    <property type="entry name" value="Peptidase_S1_PA"/>
</dbReference>
<name>A0A3Q2DZE4_CYPVA</name>
<dbReference type="AlphaFoldDB" id="A0A3Q2DZE4"/>
<dbReference type="SUPFAM" id="SSF50494">
    <property type="entry name" value="Trypsin-like serine proteases"/>
    <property type="match status" value="1"/>
</dbReference>
<evidence type="ECO:0000259" key="3">
    <source>
        <dbReference type="Pfam" id="PF00089"/>
    </source>
</evidence>
<organism evidence="4 5">
    <name type="scientific">Cyprinodon variegatus</name>
    <name type="common">Sheepshead minnow</name>
    <dbReference type="NCBI Taxonomy" id="28743"/>
    <lineage>
        <taxon>Eukaryota</taxon>
        <taxon>Metazoa</taxon>
        <taxon>Chordata</taxon>
        <taxon>Craniata</taxon>
        <taxon>Vertebrata</taxon>
        <taxon>Euteleostomi</taxon>
        <taxon>Actinopterygii</taxon>
        <taxon>Neopterygii</taxon>
        <taxon>Teleostei</taxon>
        <taxon>Neoteleostei</taxon>
        <taxon>Acanthomorphata</taxon>
        <taxon>Ovalentaria</taxon>
        <taxon>Atherinomorphae</taxon>
        <taxon>Cyprinodontiformes</taxon>
        <taxon>Cyprinodontidae</taxon>
        <taxon>Cyprinodon</taxon>
    </lineage>
</organism>
<dbReference type="InterPro" id="IPR001254">
    <property type="entry name" value="Trypsin_dom"/>
</dbReference>
<dbReference type="InterPro" id="IPR051487">
    <property type="entry name" value="Ser/Thr_Proteases_Immune/Dev"/>
</dbReference>
<dbReference type="GeneTree" id="ENSGT00940000181879"/>
<dbReference type="Gene3D" id="2.40.10.10">
    <property type="entry name" value="Trypsin-like serine proteases"/>
    <property type="match status" value="1"/>
</dbReference>
<dbReference type="Pfam" id="PF00089">
    <property type="entry name" value="Trypsin"/>
    <property type="match status" value="1"/>
</dbReference>
<protein>
    <recommendedName>
        <fullName evidence="3">Peptidase S1 domain-containing protein</fullName>
    </recommendedName>
</protein>
<sequence>MSWELARSSSAWLCFLGGAAFYTMMHNTLVLCLQGDSGAPLFCRKHGAYFLFGVVTWGSLRCKADKPAIFTGLPDYRSWIDDVTEQ</sequence>
<keyword evidence="1" id="KW-1015">Disulfide bond</keyword>
<accession>A0A3Q2DZE4</accession>
<dbReference type="STRING" id="28743.ENSCVAP00000024359"/>
<dbReference type="GO" id="GO:0006508">
    <property type="term" value="P:proteolysis"/>
    <property type="evidence" value="ECO:0007669"/>
    <property type="project" value="InterPro"/>
</dbReference>
<comment type="similarity">
    <text evidence="2">Belongs to the peptidase S1 family. CLIP subfamily.</text>
</comment>
<dbReference type="Ensembl" id="ENSCVAT00000004399.1">
    <property type="protein sequence ID" value="ENSCVAP00000024359.1"/>
    <property type="gene ID" value="ENSCVAG00000008381.1"/>
</dbReference>